<dbReference type="Proteomes" id="UP000278627">
    <property type="component" value="Unassembled WGS sequence"/>
</dbReference>
<name>A0A0N4TM28_BRUPA</name>
<dbReference type="AlphaFoldDB" id="A0A0N4TM28"/>
<organism evidence="3">
    <name type="scientific">Brugia pahangi</name>
    <name type="common">Filarial nematode worm</name>
    <dbReference type="NCBI Taxonomy" id="6280"/>
    <lineage>
        <taxon>Eukaryota</taxon>
        <taxon>Metazoa</taxon>
        <taxon>Ecdysozoa</taxon>
        <taxon>Nematoda</taxon>
        <taxon>Chromadorea</taxon>
        <taxon>Rhabditida</taxon>
        <taxon>Spirurina</taxon>
        <taxon>Spiruromorpha</taxon>
        <taxon>Filarioidea</taxon>
        <taxon>Onchocercidae</taxon>
        <taxon>Brugia</taxon>
    </lineage>
</organism>
<reference evidence="1 2" key="2">
    <citation type="submission" date="2018-11" db="EMBL/GenBank/DDBJ databases">
        <authorList>
            <consortium name="Pathogen Informatics"/>
        </authorList>
    </citation>
    <scope>NUCLEOTIDE SEQUENCE [LARGE SCALE GENOMIC DNA]</scope>
</reference>
<gene>
    <name evidence="1" type="ORF">BPAG_LOCUS9436</name>
</gene>
<evidence type="ECO:0000313" key="1">
    <source>
        <dbReference type="EMBL" id="VDN90622.1"/>
    </source>
</evidence>
<evidence type="ECO:0000313" key="3">
    <source>
        <dbReference type="WBParaSite" id="BPAG_0000947401-mRNA-1"/>
    </source>
</evidence>
<dbReference type="WBParaSite" id="BPAG_0000947401-mRNA-1">
    <property type="protein sequence ID" value="BPAG_0000947401-mRNA-1"/>
    <property type="gene ID" value="BPAG_0000947401"/>
</dbReference>
<keyword evidence="2" id="KW-1185">Reference proteome</keyword>
<proteinExistence type="predicted"/>
<protein>
    <submittedName>
        <fullName evidence="1 3">Uncharacterized protein</fullName>
    </submittedName>
</protein>
<dbReference type="EMBL" id="UZAD01013156">
    <property type="protein sequence ID" value="VDN90622.1"/>
    <property type="molecule type" value="Genomic_DNA"/>
</dbReference>
<evidence type="ECO:0000313" key="2">
    <source>
        <dbReference type="Proteomes" id="UP000278627"/>
    </source>
</evidence>
<sequence>MSIRNCRTFPAPHNFHYCVDDSSSIVCIRITSAAVILCDTTAETLTIFFLFSISAFTFTVRTNNFLLRALNSCAKSSAYSATTSSMLFDRYISRLIDYK</sequence>
<reference evidence="3" key="1">
    <citation type="submission" date="2017-02" db="UniProtKB">
        <authorList>
            <consortium name="WormBaseParasite"/>
        </authorList>
    </citation>
    <scope>IDENTIFICATION</scope>
</reference>
<accession>A0A0N4TM28</accession>